<keyword evidence="2" id="KW-0812">Transmembrane</keyword>
<evidence type="ECO:0000313" key="3">
    <source>
        <dbReference type="EMBL" id="MDA0643263.1"/>
    </source>
</evidence>
<dbReference type="Proteomes" id="UP001212498">
    <property type="component" value="Unassembled WGS sequence"/>
</dbReference>
<proteinExistence type="predicted"/>
<feature type="transmembrane region" description="Helical" evidence="2">
    <location>
        <begin position="32"/>
        <end position="50"/>
    </location>
</feature>
<keyword evidence="2" id="KW-0472">Membrane</keyword>
<feature type="transmembrane region" description="Helical" evidence="2">
    <location>
        <begin position="56"/>
        <end position="83"/>
    </location>
</feature>
<keyword evidence="4" id="KW-1185">Reference proteome</keyword>
<accession>A0ABT4T228</accession>
<gene>
    <name evidence="3" type="ORF">OUY24_21765</name>
</gene>
<organism evidence="3 4">
    <name type="scientific">Nonomuraea ferruginea</name>
    <dbReference type="NCBI Taxonomy" id="46174"/>
    <lineage>
        <taxon>Bacteria</taxon>
        <taxon>Bacillati</taxon>
        <taxon>Actinomycetota</taxon>
        <taxon>Actinomycetes</taxon>
        <taxon>Streptosporangiales</taxon>
        <taxon>Streptosporangiaceae</taxon>
        <taxon>Nonomuraea</taxon>
    </lineage>
</organism>
<name>A0ABT4T228_9ACTN</name>
<evidence type="ECO:0008006" key="5">
    <source>
        <dbReference type="Google" id="ProtNLM"/>
    </source>
</evidence>
<evidence type="ECO:0000256" key="1">
    <source>
        <dbReference type="SAM" id="MobiDB-lite"/>
    </source>
</evidence>
<comment type="caution">
    <text evidence="3">The sequence shown here is derived from an EMBL/GenBank/DDBJ whole genome shotgun (WGS) entry which is preliminary data.</text>
</comment>
<evidence type="ECO:0000256" key="2">
    <source>
        <dbReference type="SAM" id="Phobius"/>
    </source>
</evidence>
<protein>
    <recommendedName>
        <fullName evidence="5">Integral membrane protein</fullName>
    </recommendedName>
</protein>
<feature type="region of interest" description="Disordered" evidence="1">
    <location>
        <begin position="175"/>
        <end position="209"/>
    </location>
</feature>
<dbReference type="EMBL" id="JAPNUD010000062">
    <property type="protein sequence ID" value="MDA0643263.1"/>
    <property type="molecule type" value="Genomic_DNA"/>
</dbReference>
<sequence>MTTMLTSEIAPPPGAVAVAALRARVRDARRRARVALAAALLFPAATQVLAERADGAWAAPLALLSLACFAGALAALAVTQVVWGSRARAARRRERELYAVPPPPPLLPVGRLVMACGWAVVLLLGGTLPGLFGESALAAVLESAMTALGWAGAGAAVCFAAWWARDLAARVGHPGTPPSDPWDPARLAGNTPGPPAPTSGRAPRHRAGPRLGRVRAVTRRAGVMVAVTGVLGVRGRVWDLDPVVICALVAAGVACAVVTDE</sequence>
<reference evidence="3 4" key="1">
    <citation type="submission" date="2022-11" db="EMBL/GenBank/DDBJ databases">
        <title>Nonomuraea corallina sp. nov., a new species of the genus Nonomuraea isolated from sea side sediment in Thai sea.</title>
        <authorList>
            <person name="Ngamcharungchit C."/>
            <person name="Matsumoto A."/>
            <person name="Suriyachadkun C."/>
            <person name="Panbangred W."/>
            <person name="Inahashi Y."/>
            <person name="Intra B."/>
        </authorList>
    </citation>
    <scope>NUCLEOTIDE SEQUENCE [LARGE SCALE GENOMIC DNA]</scope>
    <source>
        <strain evidence="3 4">DSM 43553</strain>
    </source>
</reference>
<feature type="transmembrane region" description="Helical" evidence="2">
    <location>
        <begin position="112"/>
        <end position="132"/>
    </location>
</feature>
<feature type="transmembrane region" description="Helical" evidence="2">
    <location>
        <begin position="144"/>
        <end position="164"/>
    </location>
</feature>
<keyword evidence="2" id="KW-1133">Transmembrane helix</keyword>
<dbReference type="RefSeq" id="WP_271277586.1">
    <property type="nucleotide sequence ID" value="NZ_BAABFD010000001.1"/>
</dbReference>
<evidence type="ECO:0000313" key="4">
    <source>
        <dbReference type="Proteomes" id="UP001212498"/>
    </source>
</evidence>